<evidence type="ECO:0000256" key="4">
    <source>
        <dbReference type="ARBA" id="ARBA00022722"/>
    </source>
</evidence>
<keyword evidence="10" id="KW-0456">Lyase</keyword>
<dbReference type="InterPro" id="IPR037227">
    <property type="entry name" value="EndoU-like"/>
</dbReference>
<evidence type="ECO:0000256" key="7">
    <source>
        <dbReference type="ARBA" id="ARBA00022801"/>
    </source>
</evidence>
<organism evidence="13 14">
    <name type="scientific">Trichostrongylus colubriformis</name>
    <name type="common">Black scour worm</name>
    <dbReference type="NCBI Taxonomy" id="6319"/>
    <lineage>
        <taxon>Eukaryota</taxon>
        <taxon>Metazoa</taxon>
        <taxon>Ecdysozoa</taxon>
        <taxon>Nematoda</taxon>
        <taxon>Chromadorea</taxon>
        <taxon>Rhabditida</taxon>
        <taxon>Rhabditina</taxon>
        <taxon>Rhabditomorpha</taxon>
        <taxon>Strongyloidea</taxon>
        <taxon>Trichostrongylidae</taxon>
        <taxon>Trichostrongylus</taxon>
    </lineage>
</organism>
<keyword evidence="9 11" id="KW-0464">Manganese</keyword>
<evidence type="ECO:0000256" key="10">
    <source>
        <dbReference type="ARBA" id="ARBA00023239"/>
    </source>
</evidence>
<dbReference type="PANTHER" id="PTHR12439">
    <property type="entry name" value="PLACENTAL PROTEIN 11-RELATED"/>
    <property type="match status" value="1"/>
</dbReference>
<keyword evidence="4 11" id="KW-0540">Nuclease</keyword>
<evidence type="ECO:0000259" key="12">
    <source>
        <dbReference type="PROSITE" id="PS51959"/>
    </source>
</evidence>
<dbReference type="AlphaFoldDB" id="A0AAN8IDJ7"/>
<comment type="subunit">
    <text evidence="3 11">Monomer.</text>
</comment>
<dbReference type="GO" id="GO:0003723">
    <property type="term" value="F:RNA binding"/>
    <property type="evidence" value="ECO:0007669"/>
    <property type="project" value="UniProtKB-UniRule"/>
</dbReference>
<dbReference type="InterPro" id="IPR039787">
    <property type="entry name" value="ENDOU"/>
</dbReference>
<reference evidence="13 14" key="1">
    <citation type="submission" date="2019-10" db="EMBL/GenBank/DDBJ databases">
        <title>Assembly and Annotation for the nematode Trichostrongylus colubriformis.</title>
        <authorList>
            <person name="Martin J."/>
        </authorList>
    </citation>
    <scope>NUCLEOTIDE SEQUENCE [LARGE SCALE GENOMIC DNA]</scope>
    <source>
        <strain evidence="13">G859</strain>
        <tissue evidence="13">Whole worm</tissue>
    </source>
</reference>
<dbReference type="SUPFAM" id="SSF142877">
    <property type="entry name" value="EndoU-like"/>
    <property type="match status" value="1"/>
</dbReference>
<keyword evidence="5 11" id="KW-0479">Metal-binding</keyword>
<proteinExistence type="inferred from homology"/>
<evidence type="ECO:0000313" key="14">
    <source>
        <dbReference type="Proteomes" id="UP001331761"/>
    </source>
</evidence>
<dbReference type="CDD" id="cd21159">
    <property type="entry name" value="XendoU"/>
    <property type="match status" value="1"/>
</dbReference>
<dbReference type="EMBL" id="WIXE01024970">
    <property type="protein sequence ID" value="KAK5965133.1"/>
    <property type="molecule type" value="Genomic_DNA"/>
</dbReference>
<dbReference type="GO" id="GO:0016787">
    <property type="term" value="F:hydrolase activity"/>
    <property type="evidence" value="ECO:0007669"/>
    <property type="project" value="UniProtKB-KW"/>
</dbReference>
<evidence type="ECO:0000256" key="9">
    <source>
        <dbReference type="ARBA" id="ARBA00023211"/>
    </source>
</evidence>
<keyword evidence="14" id="KW-1185">Reference proteome</keyword>
<dbReference type="Pfam" id="PF09412">
    <property type="entry name" value="XendoU"/>
    <property type="match status" value="1"/>
</dbReference>
<dbReference type="InterPro" id="IPR018998">
    <property type="entry name" value="EndoU_C"/>
</dbReference>
<evidence type="ECO:0000256" key="6">
    <source>
        <dbReference type="ARBA" id="ARBA00022759"/>
    </source>
</evidence>
<dbReference type="PANTHER" id="PTHR12439:SF11">
    <property type="entry name" value="URIDYLATE-SPECIFIC ENDORIBONUCLEASE"/>
    <property type="match status" value="1"/>
</dbReference>
<accession>A0AAN8IDJ7</accession>
<feature type="chain" id="PRO_5042672125" evidence="11">
    <location>
        <begin position="18"/>
        <end position="304"/>
    </location>
</feature>
<dbReference type="GO" id="GO:0016829">
    <property type="term" value="F:lyase activity"/>
    <property type="evidence" value="ECO:0007669"/>
    <property type="project" value="UniProtKB-KW"/>
</dbReference>
<dbReference type="GO" id="GO:0004521">
    <property type="term" value="F:RNA endonuclease activity"/>
    <property type="evidence" value="ECO:0007669"/>
    <property type="project" value="UniProtKB-UniRule"/>
</dbReference>
<comment type="cofactor">
    <cofactor evidence="1 11">
        <name>Mn(2+)</name>
        <dbReference type="ChEBI" id="CHEBI:29035"/>
    </cofactor>
</comment>
<evidence type="ECO:0000256" key="1">
    <source>
        <dbReference type="ARBA" id="ARBA00001936"/>
    </source>
</evidence>
<protein>
    <submittedName>
        <fullName evidence="13">Endoribonuclease XendoU</fullName>
    </submittedName>
</protein>
<evidence type="ECO:0000256" key="3">
    <source>
        <dbReference type="ARBA" id="ARBA00011245"/>
    </source>
</evidence>
<keyword evidence="7 11" id="KW-0378">Hydrolase</keyword>
<evidence type="ECO:0000256" key="8">
    <source>
        <dbReference type="ARBA" id="ARBA00022884"/>
    </source>
</evidence>
<name>A0AAN8IDJ7_TRICO</name>
<evidence type="ECO:0000256" key="5">
    <source>
        <dbReference type="ARBA" id="ARBA00022723"/>
    </source>
</evidence>
<keyword evidence="8 11" id="KW-0694">RNA-binding</keyword>
<evidence type="ECO:0000256" key="2">
    <source>
        <dbReference type="ARBA" id="ARBA00010168"/>
    </source>
</evidence>
<keyword evidence="6 11" id="KW-0255">Endonuclease</keyword>
<dbReference type="GO" id="GO:0046872">
    <property type="term" value="F:metal ion binding"/>
    <property type="evidence" value="ECO:0007669"/>
    <property type="project" value="UniProtKB-UniRule"/>
</dbReference>
<sequence length="304" mass="34503">MLRFIIVAVAFGPLVVAAETIPLFNVKNEELLEESRVLRKLDENKAQRGQIRVDFQGYTKAGDMTDNAPNKLFSNVDEALLTKPSYKNFLALTNNFWRQSGKTEPRGSKDEEARKIKALLDTVLMSKPMVEVYNFLKKKGHPYAANPMVWATKIKQLWFEHYSRSRGAVDSSGFEHVFIGEEKNGEVSGLHNWVRFYALEKNATENFDYKGFIVKRGNVMGNLKFTWGKILKKSGSIMIGTSPDYDMALYTLCFLSRRGNQQCQVEIDGCPMSITSYDFTWNNKVHIGTIYPTAGPPSPKCGRQ</sequence>
<comment type="caution">
    <text evidence="13">The sequence shown here is derived from an EMBL/GenBank/DDBJ whole genome shotgun (WGS) entry which is preliminary data.</text>
</comment>
<comment type="similarity">
    <text evidence="2 11">Belongs to the ENDOU family.</text>
</comment>
<feature type="domain" description="EndoU" evidence="12">
    <location>
        <begin position="27"/>
        <end position="296"/>
    </location>
</feature>
<feature type="signal peptide" evidence="11">
    <location>
        <begin position="1"/>
        <end position="17"/>
    </location>
</feature>
<evidence type="ECO:0000256" key="11">
    <source>
        <dbReference type="RuleBase" id="RU367085"/>
    </source>
</evidence>
<dbReference type="PROSITE" id="PS51959">
    <property type="entry name" value="ENDOU"/>
    <property type="match status" value="1"/>
</dbReference>
<keyword evidence="11" id="KW-0732">Signal</keyword>
<gene>
    <name evidence="13" type="ORF">GCK32_013998</name>
</gene>
<dbReference type="Proteomes" id="UP001331761">
    <property type="component" value="Unassembled WGS sequence"/>
</dbReference>
<evidence type="ECO:0000313" key="13">
    <source>
        <dbReference type="EMBL" id="KAK5965133.1"/>
    </source>
</evidence>